<organism evidence="1 2">
    <name type="scientific">Allacma fusca</name>
    <dbReference type="NCBI Taxonomy" id="39272"/>
    <lineage>
        <taxon>Eukaryota</taxon>
        <taxon>Metazoa</taxon>
        <taxon>Ecdysozoa</taxon>
        <taxon>Arthropoda</taxon>
        <taxon>Hexapoda</taxon>
        <taxon>Collembola</taxon>
        <taxon>Symphypleona</taxon>
        <taxon>Sminthuridae</taxon>
        <taxon>Allacma</taxon>
    </lineage>
</organism>
<dbReference type="Proteomes" id="UP000708208">
    <property type="component" value="Unassembled WGS sequence"/>
</dbReference>
<evidence type="ECO:0000313" key="2">
    <source>
        <dbReference type="Proteomes" id="UP000708208"/>
    </source>
</evidence>
<keyword evidence="2" id="KW-1185">Reference proteome</keyword>
<reference evidence="1" key="1">
    <citation type="submission" date="2021-06" db="EMBL/GenBank/DDBJ databases">
        <authorList>
            <person name="Hodson N. C."/>
            <person name="Mongue J. A."/>
            <person name="Jaron S. K."/>
        </authorList>
    </citation>
    <scope>NUCLEOTIDE SEQUENCE</scope>
</reference>
<protein>
    <submittedName>
        <fullName evidence="1">Uncharacterized protein</fullName>
    </submittedName>
</protein>
<feature type="non-terminal residue" evidence="1">
    <location>
        <position position="56"/>
    </location>
</feature>
<evidence type="ECO:0000313" key="1">
    <source>
        <dbReference type="EMBL" id="CAG7829285.1"/>
    </source>
</evidence>
<comment type="caution">
    <text evidence="1">The sequence shown here is derived from an EMBL/GenBank/DDBJ whole genome shotgun (WGS) entry which is preliminary data.</text>
</comment>
<gene>
    <name evidence="1" type="ORF">AFUS01_LOCUS39156</name>
</gene>
<accession>A0A8J2L5V2</accession>
<dbReference type="EMBL" id="CAJVCH010550798">
    <property type="protein sequence ID" value="CAG7829285.1"/>
    <property type="molecule type" value="Genomic_DNA"/>
</dbReference>
<dbReference type="AlphaFoldDB" id="A0A8J2L5V2"/>
<sequence length="56" mass="6356">KFKIKAANTNLLTTSICSTPYTVQILDTLEDSKTPRFKEPVYGEKIFISFVEISDN</sequence>
<proteinExistence type="predicted"/>
<name>A0A8J2L5V2_9HEXA</name>